<dbReference type="Proteomes" id="UP000217154">
    <property type="component" value="Chromosome"/>
</dbReference>
<organism evidence="3 4">
    <name type="scientific">Variovorax boronicumulans</name>
    <dbReference type="NCBI Taxonomy" id="436515"/>
    <lineage>
        <taxon>Bacteria</taxon>
        <taxon>Pseudomonadati</taxon>
        <taxon>Pseudomonadota</taxon>
        <taxon>Betaproteobacteria</taxon>
        <taxon>Burkholderiales</taxon>
        <taxon>Comamonadaceae</taxon>
        <taxon>Variovorax</taxon>
    </lineage>
</organism>
<feature type="signal peptide" evidence="2">
    <location>
        <begin position="1"/>
        <end position="27"/>
    </location>
</feature>
<evidence type="ECO:0008006" key="5">
    <source>
        <dbReference type="Google" id="ProtNLM"/>
    </source>
</evidence>
<reference evidence="3 4" key="1">
    <citation type="submission" date="2017-09" db="EMBL/GenBank/DDBJ databases">
        <title>The diverse metabolic capabilities of V. boronicumulans make it an excellent choice for continued studies on novel biodegradation.</title>
        <authorList>
            <person name="Sun S."/>
        </authorList>
    </citation>
    <scope>NUCLEOTIDE SEQUENCE [LARGE SCALE GENOMIC DNA]</scope>
    <source>
        <strain evidence="3 4">J1</strain>
    </source>
</reference>
<accession>A0A250DTM7</accession>
<feature type="chain" id="PRO_5013213378" description="Lipoprotein" evidence="2">
    <location>
        <begin position="28"/>
        <end position="60"/>
    </location>
</feature>
<sequence>MRTLSLLPTPARLAVALMLACVLSACGGSDGGGSAPIIVPPTGTTPPPDTSVKPEMRCAP</sequence>
<keyword evidence="2" id="KW-0732">Signal</keyword>
<dbReference type="RefSeq" id="WP_062472685.1">
    <property type="nucleotide sequence ID" value="NZ_CP023284.1"/>
</dbReference>
<dbReference type="PROSITE" id="PS51257">
    <property type="entry name" value="PROKAR_LIPOPROTEIN"/>
    <property type="match status" value="1"/>
</dbReference>
<feature type="region of interest" description="Disordered" evidence="1">
    <location>
        <begin position="33"/>
        <end position="60"/>
    </location>
</feature>
<evidence type="ECO:0000313" key="3">
    <source>
        <dbReference type="EMBL" id="ATA57602.1"/>
    </source>
</evidence>
<evidence type="ECO:0000313" key="4">
    <source>
        <dbReference type="Proteomes" id="UP000217154"/>
    </source>
</evidence>
<evidence type="ECO:0000256" key="1">
    <source>
        <dbReference type="SAM" id="MobiDB-lite"/>
    </source>
</evidence>
<dbReference type="KEGG" id="vbo:CKY39_05370"/>
<gene>
    <name evidence="3" type="ORF">CKY39_05370</name>
</gene>
<evidence type="ECO:0000256" key="2">
    <source>
        <dbReference type="SAM" id="SignalP"/>
    </source>
</evidence>
<name>A0A250DTM7_9BURK</name>
<dbReference type="AlphaFoldDB" id="A0A250DTM7"/>
<proteinExistence type="predicted"/>
<dbReference type="EMBL" id="CP023284">
    <property type="protein sequence ID" value="ATA57602.1"/>
    <property type="molecule type" value="Genomic_DNA"/>
</dbReference>
<protein>
    <recommendedName>
        <fullName evidence="5">Lipoprotein</fullName>
    </recommendedName>
</protein>